<evidence type="ECO:0000259" key="1">
    <source>
        <dbReference type="Pfam" id="PF04452"/>
    </source>
</evidence>
<dbReference type="InterPro" id="IPR029026">
    <property type="entry name" value="tRNA_m1G_MTases_N"/>
</dbReference>
<dbReference type="InterPro" id="IPR029028">
    <property type="entry name" value="Alpha/beta_knot_MTases"/>
</dbReference>
<name>A0A8S4C083_9ACAR</name>
<keyword evidence="3" id="KW-1185">Reference proteome</keyword>
<accession>A0A8S4C083</accession>
<dbReference type="Proteomes" id="UP000837675">
    <property type="component" value="Unassembled WGS sequence"/>
</dbReference>
<feature type="domain" description="Ribosomal RNA small subunit methyltransferase E methyltransferase" evidence="1">
    <location>
        <begin position="5"/>
        <end position="73"/>
    </location>
</feature>
<dbReference type="SUPFAM" id="SSF75217">
    <property type="entry name" value="alpha/beta knot"/>
    <property type="match status" value="1"/>
</dbReference>
<evidence type="ECO:0000313" key="3">
    <source>
        <dbReference type="Proteomes" id="UP000837675"/>
    </source>
</evidence>
<organism evidence="2 3">
    <name type="scientific">Hyalomma marginatum</name>
    <dbReference type="NCBI Taxonomy" id="34627"/>
    <lineage>
        <taxon>Eukaryota</taxon>
        <taxon>Metazoa</taxon>
        <taxon>Ecdysozoa</taxon>
        <taxon>Arthropoda</taxon>
        <taxon>Chelicerata</taxon>
        <taxon>Arachnida</taxon>
        <taxon>Acari</taxon>
        <taxon>Parasitiformes</taxon>
        <taxon>Ixodida</taxon>
        <taxon>Ixodoidea</taxon>
        <taxon>Ixodidae</taxon>
        <taxon>Hyalomminae</taxon>
        <taxon>Hyalomma</taxon>
    </lineage>
</organism>
<proteinExistence type="predicted"/>
<reference evidence="2" key="1">
    <citation type="submission" date="2021-06" db="EMBL/GenBank/DDBJ databases">
        <authorList>
            <person name="Nardi T."/>
            <person name="Nardi T."/>
        </authorList>
    </citation>
    <scope>NUCLEOTIDE SEQUENCE</scope>
</reference>
<dbReference type="Pfam" id="PF04452">
    <property type="entry name" value="Methyltrans_RNA"/>
    <property type="match status" value="1"/>
</dbReference>
<sequence length="77" mass="8818">MIIKYNLAIFCDEQERNTSIFDVLDKDFYAILVLVGLEGGFTDNKREFSLSKQKRHNMLHAETAVVSAISTVQSFFL</sequence>
<comment type="caution">
    <text evidence="2">The sequence shown here is derived from an EMBL/GenBank/DDBJ whole genome shotgun (WGS) entry which is preliminary data.</text>
</comment>
<evidence type="ECO:0000313" key="2">
    <source>
        <dbReference type="EMBL" id="CAG7589589.1"/>
    </source>
</evidence>
<protein>
    <submittedName>
        <fullName evidence="2">16S rRNA (Uracil(1498)-N(3))-methyltransferase</fullName>
    </submittedName>
</protein>
<gene>
    <name evidence="2" type="ORF">MHYMCMPASI_00163</name>
</gene>
<dbReference type="AlphaFoldDB" id="A0A8S4C083"/>
<dbReference type="Gene3D" id="3.40.1280.10">
    <property type="match status" value="1"/>
</dbReference>
<dbReference type="EMBL" id="CAJVAF010000047">
    <property type="protein sequence ID" value="CAG7589589.1"/>
    <property type="molecule type" value="Genomic_DNA"/>
</dbReference>
<dbReference type="InterPro" id="IPR046886">
    <property type="entry name" value="RsmE_MTase_dom"/>
</dbReference>